<feature type="domain" description="Carboxylesterase type B" evidence="3">
    <location>
        <begin position="6"/>
        <end position="135"/>
    </location>
</feature>
<dbReference type="SUPFAM" id="SSF53474">
    <property type="entry name" value="alpha/beta-Hydrolases"/>
    <property type="match status" value="1"/>
</dbReference>
<dbReference type="InterPro" id="IPR002018">
    <property type="entry name" value="CarbesteraseB"/>
</dbReference>
<keyword evidence="2" id="KW-0325">Glycoprotein</keyword>
<dbReference type="PANTHER" id="PTHR43903">
    <property type="entry name" value="NEUROLIGIN"/>
    <property type="match status" value="1"/>
</dbReference>
<dbReference type="Pfam" id="PF00135">
    <property type="entry name" value="COesterase"/>
    <property type="match status" value="2"/>
</dbReference>
<comment type="similarity">
    <text evidence="1">Belongs to the type-B carboxylesterase/lipase family.</text>
</comment>
<evidence type="ECO:0000256" key="2">
    <source>
        <dbReference type="ARBA" id="ARBA00023180"/>
    </source>
</evidence>
<dbReference type="AlphaFoldDB" id="A0A9P0F481"/>
<dbReference type="InterPro" id="IPR051093">
    <property type="entry name" value="Neuroligin/BSAL"/>
</dbReference>
<dbReference type="Proteomes" id="UP001152759">
    <property type="component" value="Chromosome 6"/>
</dbReference>
<feature type="non-terminal residue" evidence="4">
    <location>
        <position position="1"/>
    </location>
</feature>
<name>A0A9P0F481_BEMTA</name>
<sequence length="455" mass="51282">KVTDPWPVIVWLHPGDFRVGAANFWDGSALAVKQKVIVVTLGFRLGIFGFLTTLDNEIPGNNGLLDQVAALDWVQRNIQLFGGAPSKVLLAGHGAGGISVGLHLVSPLSAGKFSHAIAMSGSALAPHALQRKKVQANLIDSLAVDNVDAWGPILDQPFVNESGRFFLAELPVDSFQSGRFAKVPFLTGYVKMEDAWEFFDSTENRITQEQYEANIMKFAQETEIELMEEEEEKMDEDYSGNCTVNTQLLVDSISFYYSPHPPIVDDTVRLQQYLTLSAERKYGAGAFRQAYFMCPHGPTYVYRFDYKLKTNGIMDLPDWLEVPHMFELIFVWGMPYWSSLPSATVWNAADKRTADVIMAMWTSFLRTSNPIQSSLNIKWDKFTAENPAVILLDRNFDMNDGSLLNYKSFEFWNEYYPRVTEAAKICCNLTATAARTRYDFFATVIVIGANLRFFH</sequence>
<protein>
    <recommendedName>
        <fullName evidence="3">Carboxylesterase type B domain-containing protein</fullName>
    </recommendedName>
</protein>
<dbReference type="Gene3D" id="3.40.50.1820">
    <property type="entry name" value="alpha/beta hydrolase"/>
    <property type="match status" value="2"/>
</dbReference>
<organism evidence="4 5">
    <name type="scientific">Bemisia tabaci</name>
    <name type="common">Sweetpotato whitefly</name>
    <name type="synonym">Aleurodes tabaci</name>
    <dbReference type="NCBI Taxonomy" id="7038"/>
    <lineage>
        <taxon>Eukaryota</taxon>
        <taxon>Metazoa</taxon>
        <taxon>Ecdysozoa</taxon>
        <taxon>Arthropoda</taxon>
        <taxon>Hexapoda</taxon>
        <taxon>Insecta</taxon>
        <taxon>Pterygota</taxon>
        <taxon>Neoptera</taxon>
        <taxon>Paraneoptera</taxon>
        <taxon>Hemiptera</taxon>
        <taxon>Sternorrhyncha</taxon>
        <taxon>Aleyrodoidea</taxon>
        <taxon>Aleyrodidae</taxon>
        <taxon>Aleyrodinae</taxon>
        <taxon>Bemisia</taxon>
    </lineage>
</organism>
<feature type="domain" description="Carboxylesterase type B" evidence="3">
    <location>
        <begin position="149"/>
        <end position="400"/>
    </location>
</feature>
<evidence type="ECO:0000259" key="3">
    <source>
        <dbReference type="Pfam" id="PF00135"/>
    </source>
</evidence>
<reference evidence="4" key="1">
    <citation type="submission" date="2021-12" db="EMBL/GenBank/DDBJ databases">
        <authorList>
            <person name="King R."/>
        </authorList>
    </citation>
    <scope>NUCLEOTIDE SEQUENCE</scope>
</reference>
<accession>A0A9P0F481</accession>
<evidence type="ECO:0000313" key="5">
    <source>
        <dbReference type="Proteomes" id="UP001152759"/>
    </source>
</evidence>
<proteinExistence type="inferred from homology"/>
<evidence type="ECO:0000256" key="1">
    <source>
        <dbReference type="ARBA" id="ARBA00005964"/>
    </source>
</evidence>
<dbReference type="InterPro" id="IPR029058">
    <property type="entry name" value="AB_hydrolase_fold"/>
</dbReference>
<evidence type="ECO:0000313" key="4">
    <source>
        <dbReference type="EMBL" id="CAH0391412.1"/>
    </source>
</evidence>
<dbReference type="EMBL" id="OU963867">
    <property type="protein sequence ID" value="CAH0391412.1"/>
    <property type="molecule type" value="Genomic_DNA"/>
</dbReference>
<gene>
    <name evidence="4" type="ORF">BEMITA_LOCUS10030</name>
</gene>
<keyword evidence="5" id="KW-1185">Reference proteome</keyword>